<gene>
    <name evidence="1" type="ORF">A3L08_08675</name>
</gene>
<sequence length="441" mass="51412">MGVTAFIVVGNRPGFTPGIPNPGYLLLLYENDRPAWELIPLYPELRKDLGNSKILIPSIENMLEDALLMIGIYVVKDEELIEKARRIFRDSLERRIEIYAFDRREVEDLRSIARRKLQRYDIGLIIAPGEDSTILGQLEVLREYGDLWYQVNLPDKKLSNTPGFFDEIPLQEHSDSPRWEYTEAFWKILNKLEEKSIDKKKFRRGIEDFNSYRERFRKMSDDEIYSTLVQVVFYSGMNAKTVSKKMPTILKYLGDFRKVAEYTEEDIRRIMDDRDMIKNLKKIQACIHNAKEFQRIVESHGSFVNYLESFEVDPTNYRDIKTKLVPELMKRFKGIGKVTVYHFLMDLGFGVMKPDRTILRLFHRLGWLPTSDPTAENIERTIKICSEISSETGFWIRAVDITLVAFCQEGGNQGLGIPAGICTRNPKCLECPLRERCVLHK</sequence>
<evidence type="ECO:0000313" key="1">
    <source>
        <dbReference type="EMBL" id="ASJ07386.1"/>
    </source>
</evidence>
<dbReference type="GO" id="GO:0006284">
    <property type="term" value="P:base-excision repair"/>
    <property type="evidence" value="ECO:0007669"/>
    <property type="project" value="InterPro"/>
</dbReference>
<protein>
    <submittedName>
        <fullName evidence="1">Uncharacterized protein</fullName>
    </submittedName>
</protein>
<dbReference type="PANTHER" id="PTHR30037">
    <property type="entry name" value="DNA-3-METHYLADENINE GLYCOSYLASE 1"/>
    <property type="match status" value="1"/>
</dbReference>
<dbReference type="OrthoDB" id="140416at2157"/>
<dbReference type="GeneID" id="33316341"/>
<dbReference type="InterPro" id="IPR005019">
    <property type="entry name" value="Adenine_glyco"/>
</dbReference>
<evidence type="ECO:0000313" key="2">
    <source>
        <dbReference type="Proteomes" id="UP000197418"/>
    </source>
</evidence>
<organism evidence="1 2">
    <name type="scientific">Thermococcus pacificus</name>
    <dbReference type="NCBI Taxonomy" id="71998"/>
    <lineage>
        <taxon>Archaea</taxon>
        <taxon>Methanobacteriati</taxon>
        <taxon>Methanobacteriota</taxon>
        <taxon>Thermococci</taxon>
        <taxon>Thermococcales</taxon>
        <taxon>Thermococcaceae</taxon>
        <taxon>Thermococcus</taxon>
    </lineage>
</organism>
<dbReference type="Pfam" id="PF03352">
    <property type="entry name" value="Adenine_glyco"/>
    <property type="match status" value="1"/>
</dbReference>
<dbReference type="AlphaFoldDB" id="A0A218P9C4"/>
<dbReference type="SUPFAM" id="SSF48150">
    <property type="entry name" value="DNA-glycosylase"/>
    <property type="match status" value="1"/>
</dbReference>
<reference evidence="1 2" key="1">
    <citation type="submission" date="2016-04" db="EMBL/GenBank/DDBJ databases">
        <title>Complete genome sequence of Thermococcus pacificus type strain P4.</title>
        <authorList>
            <person name="Oger P.M."/>
        </authorList>
    </citation>
    <scope>NUCLEOTIDE SEQUENCE [LARGE SCALE GENOMIC DNA]</scope>
    <source>
        <strain evidence="1 2">P-4</strain>
    </source>
</reference>
<proteinExistence type="predicted"/>
<keyword evidence="2" id="KW-1185">Reference proteome</keyword>
<dbReference type="KEGG" id="tpaf:A3L08_08675"/>
<dbReference type="InterPro" id="IPR052891">
    <property type="entry name" value="DNA-3mA_glycosylase"/>
</dbReference>
<dbReference type="RefSeq" id="WP_088854632.1">
    <property type="nucleotide sequence ID" value="NZ_CP015102.1"/>
</dbReference>
<dbReference type="PANTHER" id="PTHR30037:SF4">
    <property type="entry name" value="DNA-3-METHYLADENINE GLYCOSYLASE I"/>
    <property type="match status" value="1"/>
</dbReference>
<accession>A0A218P9C4</accession>
<dbReference type="EMBL" id="CP015102">
    <property type="protein sequence ID" value="ASJ07386.1"/>
    <property type="molecule type" value="Genomic_DNA"/>
</dbReference>
<name>A0A218P9C4_9EURY</name>
<dbReference type="Gene3D" id="1.10.340.30">
    <property type="entry name" value="Hypothetical protein, domain 2"/>
    <property type="match status" value="1"/>
</dbReference>
<dbReference type="Proteomes" id="UP000197418">
    <property type="component" value="Chromosome"/>
</dbReference>
<dbReference type="InterPro" id="IPR011257">
    <property type="entry name" value="DNA_glycosylase"/>
</dbReference>
<dbReference type="GO" id="GO:0008725">
    <property type="term" value="F:DNA-3-methyladenine glycosylase activity"/>
    <property type="evidence" value="ECO:0007669"/>
    <property type="project" value="InterPro"/>
</dbReference>